<dbReference type="AlphaFoldDB" id="G7P340"/>
<proteinExistence type="predicted"/>
<dbReference type="PRINTS" id="PR02045">
    <property type="entry name" value="F138DOMAIN"/>
</dbReference>
<reference evidence="2" key="1">
    <citation type="journal article" date="2011" name="Nat. Biotechnol.">
        <title>Genome sequencing and comparison of two nonhuman primate animal models, the cynomolgus and Chinese rhesus macaques.</title>
        <authorList>
            <person name="Yan G."/>
            <person name="Zhang G."/>
            <person name="Fang X."/>
            <person name="Zhang Y."/>
            <person name="Li C."/>
            <person name="Ling F."/>
            <person name="Cooper D.N."/>
            <person name="Li Q."/>
            <person name="Li Y."/>
            <person name="van Gool A.J."/>
            <person name="Du H."/>
            <person name="Chen J."/>
            <person name="Chen R."/>
            <person name="Zhang P."/>
            <person name="Huang Z."/>
            <person name="Thompson J.R."/>
            <person name="Meng Y."/>
            <person name="Bai Y."/>
            <person name="Wang J."/>
            <person name="Zhuo M."/>
            <person name="Wang T."/>
            <person name="Huang Y."/>
            <person name="Wei L."/>
            <person name="Li J."/>
            <person name="Wang Z."/>
            <person name="Hu H."/>
            <person name="Yang P."/>
            <person name="Le L."/>
            <person name="Stenson P.D."/>
            <person name="Li B."/>
            <person name="Liu X."/>
            <person name="Ball E.V."/>
            <person name="An N."/>
            <person name="Huang Q."/>
            <person name="Zhang Y."/>
            <person name="Fan W."/>
            <person name="Zhang X."/>
            <person name="Li Y."/>
            <person name="Wang W."/>
            <person name="Katze M.G."/>
            <person name="Su B."/>
            <person name="Nielsen R."/>
            <person name="Yang H."/>
            <person name="Wang J."/>
            <person name="Wang X."/>
            <person name="Wang J."/>
        </authorList>
    </citation>
    <scope>NUCLEOTIDE SEQUENCE [LARGE SCALE GENOMIC DNA]</scope>
    <source>
        <strain evidence="2">CE-4</strain>
    </source>
</reference>
<feature type="signal peptide" evidence="1">
    <location>
        <begin position="1"/>
        <end position="20"/>
    </location>
</feature>
<evidence type="ECO:0000256" key="1">
    <source>
        <dbReference type="SAM" id="SignalP"/>
    </source>
</evidence>
<dbReference type="PANTHER" id="PTHR12138">
    <property type="entry name" value="PRIMATE-EXPANDED PROTEIN FAMILY"/>
    <property type="match status" value="1"/>
</dbReference>
<keyword evidence="1" id="KW-0732">Signal</keyword>
<dbReference type="EMBL" id="CM001279">
    <property type="protein sequence ID" value="EHH53367.1"/>
    <property type="molecule type" value="Genomic_DNA"/>
</dbReference>
<gene>
    <name evidence="2" type="ORF">EGM_13996</name>
</gene>
<name>G7P340_MACFA</name>
<feature type="non-terminal residue" evidence="2">
    <location>
        <position position="1"/>
    </location>
</feature>
<sequence length="145" mass="15748">FFFFFLRWSLTLSPRLKCSGMILAHCNLCLPGSTNSPLSASRVSGTTGTHHHIRLIFVFLVEIGFHHIGQAGLELLTSGDPPTLASQSAGIIGILHCGLFFSFSFFLRRSLVAQAGVQWPDLSSLQAPPPGFTPFSCLSLPSSWD</sequence>
<dbReference type="PANTHER" id="PTHR12138:SF162">
    <property type="entry name" value="CHROMOSOME UNDETERMINED SCAFFOLD_275, WHOLE GENOME SHOTGUN SEQUENCE"/>
    <property type="match status" value="1"/>
</dbReference>
<feature type="non-terminal residue" evidence="2">
    <location>
        <position position="145"/>
    </location>
</feature>
<dbReference type="Proteomes" id="UP000009130">
    <property type="component" value="Chromosome 4"/>
</dbReference>
<feature type="chain" id="PRO_5003501834" evidence="1">
    <location>
        <begin position="21"/>
        <end position="145"/>
    </location>
</feature>
<accession>G7P340</accession>
<evidence type="ECO:0000313" key="2">
    <source>
        <dbReference type="EMBL" id="EHH53367.1"/>
    </source>
</evidence>
<protein>
    <submittedName>
        <fullName evidence="2">Uncharacterized protein</fullName>
    </submittedName>
</protein>
<organism>
    <name type="scientific">Macaca fascicularis</name>
    <name type="common">Crab-eating macaque</name>
    <name type="synonym">Cynomolgus monkey</name>
    <dbReference type="NCBI Taxonomy" id="9541"/>
    <lineage>
        <taxon>Eukaryota</taxon>
        <taxon>Metazoa</taxon>
        <taxon>Chordata</taxon>
        <taxon>Craniata</taxon>
        <taxon>Vertebrata</taxon>
        <taxon>Euteleostomi</taxon>
        <taxon>Mammalia</taxon>
        <taxon>Eutheria</taxon>
        <taxon>Euarchontoglires</taxon>
        <taxon>Primates</taxon>
        <taxon>Haplorrhini</taxon>
        <taxon>Catarrhini</taxon>
        <taxon>Cercopithecidae</taxon>
        <taxon>Cercopithecinae</taxon>
        <taxon>Macaca</taxon>
    </lineage>
</organism>